<keyword evidence="2" id="KW-0812">Transmembrane</keyword>
<dbReference type="Pfam" id="PF01391">
    <property type="entry name" value="Collagen"/>
    <property type="match status" value="1"/>
</dbReference>
<sequence>MKATAWSNSFYWVLRIFLGVAAALIVVAVIYPPQLVRGPAGATGAPGADGQDGQKGDKGQPGKDGDHGSKGNTGATGAKGSFWGGK</sequence>
<keyword evidence="2" id="KW-0472">Membrane</keyword>
<dbReference type="Proteomes" id="UP000230390">
    <property type="component" value="Unassembled WGS sequence"/>
</dbReference>
<dbReference type="AlphaFoldDB" id="A0A2G8T7B4"/>
<proteinExistence type="predicted"/>
<dbReference type="RefSeq" id="WP_099794098.1">
    <property type="nucleotide sequence ID" value="NZ_PDOC01000069.1"/>
</dbReference>
<feature type="region of interest" description="Disordered" evidence="1">
    <location>
        <begin position="40"/>
        <end position="86"/>
    </location>
</feature>
<comment type="caution">
    <text evidence="3">The sequence shown here is derived from an EMBL/GenBank/DDBJ whole genome shotgun (WGS) entry which is preliminary data.</text>
</comment>
<evidence type="ECO:0000313" key="4">
    <source>
        <dbReference type="Proteomes" id="UP000230390"/>
    </source>
</evidence>
<organism evidence="3 4">
    <name type="scientific">Massilia eurypsychrophila</name>
    <dbReference type="NCBI Taxonomy" id="1485217"/>
    <lineage>
        <taxon>Bacteria</taxon>
        <taxon>Pseudomonadati</taxon>
        <taxon>Pseudomonadota</taxon>
        <taxon>Betaproteobacteria</taxon>
        <taxon>Burkholderiales</taxon>
        <taxon>Oxalobacteraceae</taxon>
        <taxon>Telluria group</taxon>
        <taxon>Massilia</taxon>
    </lineage>
</organism>
<feature type="compositionally biased region" description="Low complexity" evidence="1">
    <location>
        <begin position="40"/>
        <end position="51"/>
    </location>
</feature>
<feature type="compositionally biased region" description="Basic and acidic residues" evidence="1">
    <location>
        <begin position="52"/>
        <end position="69"/>
    </location>
</feature>
<name>A0A2G8T7B4_9BURK</name>
<dbReference type="InterPro" id="IPR008160">
    <property type="entry name" value="Collagen"/>
</dbReference>
<keyword evidence="4" id="KW-1185">Reference proteome</keyword>
<evidence type="ECO:0000256" key="1">
    <source>
        <dbReference type="SAM" id="MobiDB-lite"/>
    </source>
</evidence>
<accession>A0A2G8T7B4</accession>
<evidence type="ECO:0008006" key="5">
    <source>
        <dbReference type="Google" id="ProtNLM"/>
    </source>
</evidence>
<reference evidence="3 4" key="1">
    <citation type="submission" date="2017-10" db="EMBL/GenBank/DDBJ databases">
        <title>Massilia psychrophilum sp. nov., a novel purple-pigmented bacterium isolated from Tianshan glacier, Xinjiang Municipality, China.</title>
        <authorList>
            <person name="Wang H."/>
        </authorList>
    </citation>
    <scope>NUCLEOTIDE SEQUENCE [LARGE SCALE GENOMIC DNA]</scope>
    <source>
        <strain evidence="3 4">JCM 30074</strain>
    </source>
</reference>
<feature type="transmembrane region" description="Helical" evidence="2">
    <location>
        <begin position="12"/>
        <end position="31"/>
    </location>
</feature>
<keyword evidence="2" id="KW-1133">Transmembrane helix</keyword>
<dbReference type="EMBL" id="PDOC01000069">
    <property type="protein sequence ID" value="PIL41892.1"/>
    <property type="molecule type" value="Genomic_DNA"/>
</dbReference>
<gene>
    <name evidence="3" type="ORF">CR105_27265</name>
</gene>
<evidence type="ECO:0000313" key="3">
    <source>
        <dbReference type="EMBL" id="PIL41892.1"/>
    </source>
</evidence>
<protein>
    <recommendedName>
        <fullName evidence="5">Collagen-like protein</fullName>
    </recommendedName>
</protein>
<evidence type="ECO:0000256" key="2">
    <source>
        <dbReference type="SAM" id="Phobius"/>
    </source>
</evidence>